<dbReference type="Proteomes" id="UP000001744">
    <property type="component" value="Unassembled WGS sequence"/>
</dbReference>
<feature type="compositionally biased region" description="Basic and acidic residues" evidence="1">
    <location>
        <begin position="119"/>
        <end position="128"/>
    </location>
</feature>
<dbReference type="GeneID" id="7051386"/>
<feature type="region of interest" description="Disordered" evidence="1">
    <location>
        <begin position="1"/>
        <end position="39"/>
    </location>
</feature>
<feature type="compositionally biased region" description="Polar residues" evidence="1">
    <location>
        <begin position="14"/>
        <end position="25"/>
    </location>
</feature>
<evidence type="ECO:0000313" key="4">
    <source>
        <dbReference type="Proteomes" id="UP000001744"/>
    </source>
</evidence>
<keyword evidence="4" id="KW-1185">Reference proteome</keyword>
<feature type="compositionally biased region" description="Polar residues" evidence="1">
    <location>
        <begin position="129"/>
        <end position="138"/>
    </location>
</feature>
<dbReference type="Pfam" id="PF10175">
    <property type="entry name" value="MPP6"/>
    <property type="match status" value="1"/>
</dbReference>
<dbReference type="OMA" id="APYKMEG"/>
<dbReference type="HOGENOM" id="CLU_1455211_0_0_1"/>
<reference evidence="2 4" key="1">
    <citation type="journal article" date="2011" name="Science">
        <title>Comparative functional genomics of the fission yeasts.</title>
        <authorList>
            <person name="Rhind N."/>
            <person name="Chen Z."/>
            <person name="Yassour M."/>
            <person name="Thompson D.A."/>
            <person name="Haas B.J."/>
            <person name="Habib N."/>
            <person name="Wapinski I."/>
            <person name="Roy S."/>
            <person name="Lin M.F."/>
            <person name="Heiman D.I."/>
            <person name="Young S.K."/>
            <person name="Furuya K."/>
            <person name="Guo Y."/>
            <person name="Pidoux A."/>
            <person name="Chen H.M."/>
            <person name="Robbertse B."/>
            <person name="Goldberg J.M."/>
            <person name="Aoki K."/>
            <person name="Bayne E.H."/>
            <person name="Berlin A.M."/>
            <person name="Desjardins C.A."/>
            <person name="Dobbs E."/>
            <person name="Dukaj L."/>
            <person name="Fan L."/>
            <person name="FitzGerald M.G."/>
            <person name="French C."/>
            <person name="Gujja S."/>
            <person name="Hansen K."/>
            <person name="Keifenheim D."/>
            <person name="Levin J.Z."/>
            <person name="Mosher R.A."/>
            <person name="Mueller C.A."/>
            <person name="Pfiffner J."/>
            <person name="Priest M."/>
            <person name="Russ C."/>
            <person name="Smialowska A."/>
            <person name="Swoboda P."/>
            <person name="Sykes S.M."/>
            <person name="Vaughn M."/>
            <person name="Vengrova S."/>
            <person name="Yoder R."/>
            <person name="Zeng Q."/>
            <person name="Allshire R."/>
            <person name="Baulcombe D."/>
            <person name="Birren B.W."/>
            <person name="Brown W."/>
            <person name="Ekwall K."/>
            <person name="Kellis M."/>
            <person name="Leatherwood J."/>
            <person name="Levin H."/>
            <person name="Margalit H."/>
            <person name="Martienssen R."/>
            <person name="Nieduszynski C.A."/>
            <person name="Spatafora J.W."/>
            <person name="Friedman N."/>
            <person name="Dalgaard J.Z."/>
            <person name="Baumann P."/>
            <person name="Niki H."/>
            <person name="Regev A."/>
            <person name="Nusbaum C."/>
        </authorList>
    </citation>
    <scope>NUCLEOTIDE SEQUENCE [LARGE SCALE GENOMIC DNA]</scope>
    <source>
        <strain evidence="4">yFS275 / FY16936</strain>
    </source>
</reference>
<dbReference type="EMBL" id="KE651168">
    <property type="protein sequence ID" value="EEB06387.1"/>
    <property type="molecule type" value="Genomic_DNA"/>
</dbReference>
<dbReference type="PANTHER" id="PTHR13582">
    <property type="entry name" value="M-PHASE PHOSPHOPROTEIN 6"/>
    <property type="match status" value="1"/>
</dbReference>
<accession>B6JXW9</accession>
<gene>
    <name evidence="3" type="primary">mpp6</name>
    <name evidence="2" type="ORF">SJAG_01431</name>
</gene>
<feature type="compositionally biased region" description="Basic residues" evidence="1">
    <location>
        <begin position="163"/>
        <end position="175"/>
    </location>
</feature>
<dbReference type="STRING" id="402676.B6JXW9"/>
<dbReference type="OrthoDB" id="9991913at2759"/>
<evidence type="ECO:0000256" key="1">
    <source>
        <dbReference type="SAM" id="MobiDB-lite"/>
    </source>
</evidence>
<dbReference type="RefSeq" id="XP_002172680.1">
    <property type="nucleotide sequence ID" value="XM_002172644.1"/>
</dbReference>
<name>B6JXW9_SCHJY</name>
<feature type="region of interest" description="Disordered" evidence="1">
    <location>
        <begin position="83"/>
        <end position="175"/>
    </location>
</feature>
<sequence>MSSKLMSMKFMQRAQGSTGSDTAESASAKHIQNDEHWTLPGVNVITQKKQSKNIEYESGYSSFLAIDRPNYSGRASFGLFNKALEPARADAEGSDVKKGSDEDSEDDETTERERRKREGKSGKKHGETRSVTNSPASTRGSGKKRKSSELTHDVISLDSSQSKKVHKNKHKKKRK</sequence>
<dbReference type="InterPro" id="IPR019324">
    <property type="entry name" value="MPP6"/>
</dbReference>
<organism evidence="2 4">
    <name type="scientific">Schizosaccharomyces japonicus (strain yFS275 / FY16936)</name>
    <name type="common">Fission yeast</name>
    <dbReference type="NCBI Taxonomy" id="402676"/>
    <lineage>
        <taxon>Eukaryota</taxon>
        <taxon>Fungi</taxon>
        <taxon>Dikarya</taxon>
        <taxon>Ascomycota</taxon>
        <taxon>Taphrinomycotina</taxon>
        <taxon>Schizosaccharomycetes</taxon>
        <taxon>Schizosaccharomycetales</taxon>
        <taxon>Schizosaccharomycetaceae</taxon>
        <taxon>Schizosaccharomyces</taxon>
    </lineage>
</organism>
<protein>
    <submittedName>
        <fullName evidence="2">M-phase phosphoprotein 6 family protein</fullName>
    </submittedName>
</protein>
<feature type="compositionally biased region" description="Basic and acidic residues" evidence="1">
    <location>
        <begin position="85"/>
        <end position="101"/>
    </location>
</feature>
<dbReference type="AlphaFoldDB" id="B6JXW9"/>
<proteinExistence type="predicted"/>
<dbReference type="VEuPathDB" id="FungiDB:SJAG_01431"/>
<evidence type="ECO:0000313" key="2">
    <source>
        <dbReference type="EMBL" id="EEB06387.1"/>
    </source>
</evidence>
<dbReference type="JaponicusDB" id="SJAG_01431">
    <property type="gene designation" value="mpp6"/>
</dbReference>
<evidence type="ECO:0000313" key="3">
    <source>
        <dbReference type="JaponicusDB" id="SJAG_01431"/>
    </source>
</evidence>
<dbReference type="PANTHER" id="PTHR13582:SF0">
    <property type="entry name" value="M-PHASE PHOSPHOPROTEIN 6"/>
    <property type="match status" value="1"/>
</dbReference>